<gene>
    <name evidence="9" type="ORF">RRG08_013027</name>
</gene>
<dbReference type="PANTHER" id="PTHR13058:SF19">
    <property type="entry name" value="LD40940P"/>
    <property type="match status" value="1"/>
</dbReference>
<dbReference type="InterPro" id="IPR040393">
    <property type="entry name" value="TREX1/2"/>
</dbReference>
<name>A0AAE1DPW9_9GAST</name>
<dbReference type="Gene3D" id="3.30.420.10">
    <property type="entry name" value="Ribonuclease H-like superfamily/Ribonuclease H"/>
    <property type="match status" value="1"/>
</dbReference>
<dbReference type="GO" id="GO:0046872">
    <property type="term" value="F:metal ion binding"/>
    <property type="evidence" value="ECO:0007669"/>
    <property type="project" value="UniProtKB-KW"/>
</dbReference>
<dbReference type="InterPro" id="IPR013520">
    <property type="entry name" value="Ribonucl_H"/>
</dbReference>
<dbReference type="GO" id="GO:0003676">
    <property type="term" value="F:nucleic acid binding"/>
    <property type="evidence" value="ECO:0007669"/>
    <property type="project" value="InterPro"/>
</dbReference>
<keyword evidence="6" id="KW-0460">Magnesium</keyword>
<evidence type="ECO:0000256" key="6">
    <source>
        <dbReference type="ARBA" id="ARBA00022842"/>
    </source>
</evidence>
<dbReference type="Proteomes" id="UP001283361">
    <property type="component" value="Unassembled WGS sequence"/>
</dbReference>
<evidence type="ECO:0000256" key="7">
    <source>
        <dbReference type="ARBA" id="ARBA00025769"/>
    </source>
</evidence>
<dbReference type="SUPFAM" id="SSF53098">
    <property type="entry name" value="Ribonuclease H-like"/>
    <property type="match status" value="1"/>
</dbReference>
<evidence type="ECO:0000256" key="2">
    <source>
        <dbReference type="ARBA" id="ARBA00022722"/>
    </source>
</evidence>
<sequence length="279" mass="31619">MGLTDHWFGVGQSHYWFGMGRTDYWVWVGQAEDFKGGLEKEAFAVKLSVARKRKTTAQTTSLLHRMAEETACPSIVPKTYVFFDTETTGLRSKKNPPEITEICFVAFSRNELQSTMFSPRVINKLVLCFNPRKAISPKAIEISGLTNSQLEDFQTFDEQTVTIREFLTRLPGPLCLVAHNGDRFDFPILTRHLRRAGVDIASCGDIRCVDSQKVFKKLCSSSSYALGRLYRAICHSEPNEEHCAEGDSQMIVDIVRKLGPTAFLDECMHFETPLKEYVD</sequence>
<keyword evidence="4" id="KW-0378">Hydrolase</keyword>
<reference evidence="9" key="1">
    <citation type="journal article" date="2023" name="G3 (Bethesda)">
        <title>A reference genome for the long-term kleptoplast-retaining sea slug Elysia crispata morphotype clarki.</title>
        <authorList>
            <person name="Eastman K.E."/>
            <person name="Pendleton A.L."/>
            <person name="Shaikh M.A."/>
            <person name="Suttiyut T."/>
            <person name="Ogas R."/>
            <person name="Tomko P."/>
            <person name="Gavelis G."/>
            <person name="Widhalm J.R."/>
            <person name="Wisecaver J.H."/>
        </authorList>
    </citation>
    <scope>NUCLEOTIDE SEQUENCE</scope>
    <source>
        <strain evidence="9">ECLA1</strain>
    </source>
</reference>
<dbReference type="GO" id="GO:0006308">
    <property type="term" value="P:DNA catabolic process"/>
    <property type="evidence" value="ECO:0007669"/>
    <property type="project" value="TreeGrafter"/>
</dbReference>
<evidence type="ECO:0000256" key="1">
    <source>
        <dbReference type="ARBA" id="ARBA00001946"/>
    </source>
</evidence>
<comment type="caution">
    <text evidence="9">The sequence shown here is derived from an EMBL/GenBank/DDBJ whole genome shotgun (WGS) entry which is preliminary data.</text>
</comment>
<accession>A0AAE1DPW9</accession>
<dbReference type="SMART" id="SM00479">
    <property type="entry name" value="EXOIII"/>
    <property type="match status" value="1"/>
</dbReference>
<dbReference type="Pfam" id="PF00929">
    <property type="entry name" value="RNase_T"/>
    <property type="match status" value="1"/>
</dbReference>
<dbReference type="InterPro" id="IPR036397">
    <property type="entry name" value="RNaseH_sf"/>
</dbReference>
<dbReference type="InterPro" id="IPR012337">
    <property type="entry name" value="RNaseH-like_sf"/>
</dbReference>
<keyword evidence="5" id="KW-0269">Exonuclease</keyword>
<feature type="domain" description="Exonuclease" evidence="8">
    <location>
        <begin position="79"/>
        <end position="264"/>
    </location>
</feature>
<comment type="similarity">
    <text evidence="7">Belongs to the exonuclease superfamily. TREX family.</text>
</comment>
<keyword evidence="2" id="KW-0540">Nuclease</keyword>
<dbReference type="PANTHER" id="PTHR13058">
    <property type="entry name" value="THREE PRIME REPAIR EXONUCLEASE 1, 2"/>
    <property type="match status" value="1"/>
</dbReference>
<evidence type="ECO:0000256" key="3">
    <source>
        <dbReference type="ARBA" id="ARBA00022723"/>
    </source>
</evidence>
<comment type="cofactor">
    <cofactor evidence="1">
        <name>Mg(2+)</name>
        <dbReference type="ChEBI" id="CHEBI:18420"/>
    </cofactor>
</comment>
<keyword evidence="10" id="KW-1185">Reference proteome</keyword>
<evidence type="ECO:0000313" key="9">
    <source>
        <dbReference type="EMBL" id="KAK3778756.1"/>
    </source>
</evidence>
<dbReference type="EMBL" id="JAWDGP010002895">
    <property type="protein sequence ID" value="KAK3778756.1"/>
    <property type="molecule type" value="Genomic_DNA"/>
</dbReference>
<evidence type="ECO:0000313" key="10">
    <source>
        <dbReference type="Proteomes" id="UP001283361"/>
    </source>
</evidence>
<protein>
    <recommendedName>
        <fullName evidence="8">Exonuclease domain-containing protein</fullName>
    </recommendedName>
</protein>
<evidence type="ECO:0000256" key="5">
    <source>
        <dbReference type="ARBA" id="ARBA00022839"/>
    </source>
</evidence>
<keyword evidence="3" id="KW-0479">Metal-binding</keyword>
<dbReference type="GO" id="GO:0008296">
    <property type="term" value="F:3'-5'-DNA exonuclease activity"/>
    <property type="evidence" value="ECO:0007669"/>
    <property type="project" value="TreeGrafter"/>
</dbReference>
<dbReference type="GO" id="GO:0005737">
    <property type="term" value="C:cytoplasm"/>
    <property type="evidence" value="ECO:0007669"/>
    <property type="project" value="TreeGrafter"/>
</dbReference>
<evidence type="ECO:0000259" key="8">
    <source>
        <dbReference type="SMART" id="SM00479"/>
    </source>
</evidence>
<evidence type="ECO:0000256" key="4">
    <source>
        <dbReference type="ARBA" id="ARBA00022801"/>
    </source>
</evidence>
<organism evidence="9 10">
    <name type="scientific">Elysia crispata</name>
    <name type="common">lettuce slug</name>
    <dbReference type="NCBI Taxonomy" id="231223"/>
    <lineage>
        <taxon>Eukaryota</taxon>
        <taxon>Metazoa</taxon>
        <taxon>Spiralia</taxon>
        <taxon>Lophotrochozoa</taxon>
        <taxon>Mollusca</taxon>
        <taxon>Gastropoda</taxon>
        <taxon>Heterobranchia</taxon>
        <taxon>Euthyneura</taxon>
        <taxon>Panpulmonata</taxon>
        <taxon>Sacoglossa</taxon>
        <taxon>Placobranchoidea</taxon>
        <taxon>Plakobranchidae</taxon>
        <taxon>Elysia</taxon>
    </lineage>
</organism>
<dbReference type="AlphaFoldDB" id="A0AAE1DPW9"/>
<proteinExistence type="inferred from homology"/>